<protein>
    <submittedName>
        <fullName evidence="1">Uncharacterized protein</fullName>
    </submittedName>
</protein>
<accession>A0A183NSR1</accession>
<evidence type="ECO:0000313" key="1">
    <source>
        <dbReference type="EMBL" id="VDP27268.1"/>
    </source>
</evidence>
<dbReference type="GO" id="GO:0060271">
    <property type="term" value="P:cilium assembly"/>
    <property type="evidence" value="ECO:0007669"/>
    <property type="project" value="TreeGrafter"/>
</dbReference>
<reference evidence="1 2" key="1">
    <citation type="submission" date="2018-11" db="EMBL/GenBank/DDBJ databases">
        <authorList>
            <consortium name="Pathogen Informatics"/>
        </authorList>
    </citation>
    <scope>NUCLEOTIDE SEQUENCE [LARGE SCALE GENOMIC DNA]</scope>
    <source>
        <strain>Denwood</strain>
        <strain evidence="2">Zambia</strain>
    </source>
</reference>
<sequence>MFKPYKASQAIFNYLGSFVQEHLYDTHNYEKNDKNQCPVMENEHEINEDFIDTQFVLKLSDNIEKIFDFIKRSTNLGYRAKCWPKVYNAAKFCWNATSLLSSLLCKLSVWCNEAKIRRETDVKLEANIRITNKNSRKGINTDGEKNSLQTQARNSSVSEIMNYLKQCTNRRALANIAWSCWFMSTDNILDLFGSSLNHDEITETKSRYDNDWLNEQSGKIWRSEIMNNQLDIDWNWLHCFILKALEIICRASKWEYLTYLGLKAVGTLGKHWAPGILPFIIFGQNQIMKRLKKQKTTNTTINDMNNIEQVNEDFSKLVNRSQIQLYSALYHYNLIQPKSEEAFTLENNNFFNNCKSDTFGISLKSNQFLELINQCKTFKQGTFPWKKDTVIDTIQKPNISWIDFSQQESEGVKPVQPKVRMSGWLIPQSHLKDDQLISNGNRLTKLYLLSIISMSAFDSVGFGSRLEGELILNIHRTKSMSEEEIALCNIFLPLKSNTIEDELKEAECLHYSGIMNKMDQARLYQSLVIYLLHSLSTKEINETQLNTNYDCSYVMKLVDLQNDVSQWERKVLFVINSKEGLERKTYENLIHHTIKFYNEALELLTPYKNTLQEMIIHFELLRFYLIVDQIKRAKHQALLIMDILFEQKNTPDNFDLMINNCDLENVMKRYSFRIIQRYGISGCLLGALVMGLLCNTIMIDKFILKAFPVVYLLNYIGKNLLKNIQLEFKAKLFQIKCLIGIGALKQSLFELCAILQEQSSINDTHDCHISLINFDDIKMQECARAEGT</sequence>
<dbReference type="Proteomes" id="UP000269396">
    <property type="component" value="Unassembled WGS sequence"/>
</dbReference>
<dbReference type="PANTHER" id="PTHR33487:SF1">
    <property type="entry name" value="CILIA- AND FLAGELLA-ASSOCIATED PROTEIN 54"/>
    <property type="match status" value="1"/>
</dbReference>
<dbReference type="PANTHER" id="PTHR33487">
    <property type="entry name" value="CILIA- AND FLAGELLA-ASSOCIATED PROTEIN 54"/>
    <property type="match status" value="1"/>
</dbReference>
<keyword evidence="2" id="KW-1185">Reference proteome</keyword>
<proteinExistence type="predicted"/>
<organism evidence="1 2">
    <name type="scientific">Schistosoma mattheei</name>
    <dbReference type="NCBI Taxonomy" id="31246"/>
    <lineage>
        <taxon>Eukaryota</taxon>
        <taxon>Metazoa</taxon>
        <taxon>Spiralia</taxon>
        <taxon>Lophotrochozoa</taxon>
        <taxon>Platyhelminthes</taxon>
        <taxon>Trematoda</taxon>
        <taxon>Digenea</taxon>
        <taxon>Strigeidida</taxon>
        <taxon>Schistosomatoidea</taxon>
        <taxon>Schistosomatidae</taxon>
        <taxon>Schistosoma</taxon>
    </lineage>
</organism>
<dbReference type="AlphaFoldDB" id="A0A183NSR1"/>
<dbReference type="STRING" id="31246.A0A183NSR1"/>
<dbReference type="EMBL" id="UZAL01026891">
    <property type="protein sequence ID" value="VDP27268.1"/>
    <property type="molecule type" value="Genomic_DNA"/>
</dbReference>
<name>A0A183NSR1_9TREM</name>
<evidence type="ECO:0000313" key="2">
    <source>
        <dbReference type="Proteomes" id="UP000269396"/>
    </source>
</evidence>
<gene>
    <name evidence="1" type="ORF">SMTD_LOCUS5147</name>
</gene>